<evidence type="ECO:0000313" key="3">
    <source>
        <dbReference type="Proteomes" id="UP000078200"/>
    </source>
</evidence>
<keyword evidence="1" id="KW-0472">Membrane</keyword>
<keyword evidence="3" id="KW-1185">Reference proteome</keyword>
<accession>A0A1A9V609</accession>
<name>A0A1A9V609_GLOAU</name>
<feature type="transmembrane region" description="Helical" evidence="1">
    <location>
        <begin position="131"/>
        <end position="152"/>
    </location>
</feature>
<keyword evidence="1" id="KW-0812">Transmembrane</keyword>
<keyword evidence="1" id="KW-1133">Transmembrane helix</keyword>
<dbReference type="VEuPathDB" id="VectorBase:GAUT027095"/>
<evidence type="ECO:0000313" key="2">
    <source>
        <dbReference type="EnsemblMetazoa" id="GAUT027095-PA"/>
    </source>
</evidence>
<organism evidence="2 3">
    <name type="scientific">Glossina austeni</name>
    <name type="common">Savannah tsetse fly</name>
    <dbReference type="NCBI Taxonomy" id="7395"/>
    <lineage>
        <taxon>Eukaryota</taxon>
        <taxon>Metazoa</taxon>
        <taxon>Ecdysozoa</taxon>
        <taxon>Arthropoda</taxon>
        <taxon>Hexapoda</taxon>
        <taxon>Insecta</taxon>
        <taxon>Pterygota</taxon>
        <taxon>Neoptera</taxon>
        <taxon>Endopterygota</taxon>
        <taxon>Diptera</taxon>
        <taxon>Brachycera</taxon>
        <taxon>Muscomorpha</taxon>
        <taxon>Hippoboscoidea</taxon>
        <taxon>Glossinidae</taxon>
        <taxon>Glossina</taxon>
    </lineage>
</organism>
<feature type="transmembrane region" description="Helical" evidence="1">
    <location>
        <begin position="172"/>
        <end position="191"/>
    </location>
</feature>
<evidence type="ECO:0000256" key="1">
    <source>
        <dbReference type="SAM" id="Phobius"/>
    </source>
</evidence>
<protein>
    <submittedName>
        <fullName evidence="2">Uncharacterized protein</fullName>
    </submittedName>
</protein>
<sequence length="194" mass="21983">MRAHNYMCMYVNVDQLTQQPWDNVMRVMMLMMIVMAVTMVPINDVLIVGVVGVVVCDNSDHQVAKLFAHQIHGINFVPVFTLVALVVVVAVVAVGVWNYVGVVVAVVVDSGDDNFDYAMIEHLLAAMKQSILQQFVVVAGFAAFAVGSACLFHRFHRRTIQYEQCHRPQLYWLLYCLSCCCYCYSLAYKQWLSF</sequence>
<proteinExistence type="predicted"/>
<dbReference type="EnsemblMetazoa" id="GAUT027095-RA">
    <property type="protein sequence ID" value="GAUT027095-PA"/>
    <property type="gene ID" value="GAUT027095"/>
</dbReference>
<dbReference type="AlphaFoldDB" id="A0A1A9V609"/>
<dbReference type="Proteomes" id="UP000078200">
    <property type="component" value="Unassembled WGS sequence"/>
</dbReference>
<feature type="transmembrane region" description="Helical" evidence="1">
    <location>
        <begin position="76"/>
        <end position="100"/>
    </location>
</feature>
<reference evidence="2" key="1">
    <citation type="submission" date="2020-05" db="UniProtKB">
        <authorList>
            <consortium name="EnsemblMetazoa"/>
        </authorList>
    </citation>
    <scope>IDENTIFICATION</scope>
    <source>
        <strain evidence="2">TTRI</strain>
    </source>
</reference>
<feature type="transmembrane region" description="Helical" evidence="1">
    <location>
        <begin position="27"/>
        <end position="55"/>
    </location>
</feature>